<keyword evidence="2" id="KW-0812">Transmembrane</keyword>
<protein>
    <submittedName>
        <fullName evidence="3">Biotin transporter BioY</fullName>
    </submittedName>
</protein>
<dbReference type="GO" id="GO:0005886">
    <property type="term" value="C:plasma membrane"/>
    <property type="evidence" value="ECO:0007669"/>
    <property type="project" value="UniProtKB-SubCell"/>
</dbReference>
<dbReference type="Proteomes" id="UP001224926">
    <property type="component" value="Chromosome"/>
</dbReference>
<dbReference type="EMBL" id="CP101873">
    <property type="protein sequence ID" value="WMT06688.1"/>
    <property type="molecule type" value="Genomic_DNA"/>
</dbReference>
<keyword evidence="1 2" id="KW-0472">Membrane</keyword>
<dbReference type="PIRSF" id="PIRSF016661">
    <property type="entry name" value="BioY"/>
    <property type="match status" value="1"/>
</dbReference>
<feature type="transmembrane region" description="Helical" evidence="2">
    <location>
        <begin position="102"/>
        <end position="119"/>
    </location>
</feature>
<accession>A0AAF0PDG3</accession>
<dbReference type="GO" id="GO:0015225">
    <property type="term" value="F:biotin transmembrane transporter activity"/>
    <property type="evidence" value="ECO:0007669"/>
    <property type="project" value="UniProtKB-UniRule"/>
</dbReference>
<keyword evidence="2" id="KW-1133">Transmembrane helix</keyword>
<dbReference type="AlphaFoldDB" id="A0AAF0PDG3"/>
<dbReference type="PANTHER" id="PTHR34295:SF1">
    <property type="entry name" value="BIOTIN TRANSPORTER BIOY"/>
    <property type="match status" value="1"/>
</dbReference>
<feature type="transmembrane region" description="Helical" evidence="2">
    <location>
        <begin position="47"/>
        <end position="66"/>
    </location>
</feature>
<keyword evidence="1" id="KW-0813">Transport</keyword>
<dbReference type="InterPro" id="IPR003784">
    <property type="entry name" value="BioY"/>
</dbReference>
<name>A0AAF0PDG3_9EURY</name>
<feature type="transmembrane region" description="Helical" evidence="2">
    <location>
        <begin position="72"/>
        <end position="95"/>
    </location>
</feature>
<dbReference type="RefSeq" id="WP_006649682.1">
    <property type="nucleotide sequence ID" value="NZ_CP101873.1"/>
</dbReference>
<keyword evidence="1" id="KW-1003">Cell membrane</keyword>
<gene>
    <name evidence="3" type="ORF">NP511_14995</name>
</gene>
<dbReference type="GeneID" id="39862942"/>
<comment type="subcellular location">
    <subcellularLocation>
        <location evidence="1">Cell membrane</location>
        <topology evidence="1">Multi-pass membrane protein</topology>
    </subcellularLocation>
</comment>
<evidence type="ECO:0000313" key="4">
    <source>
        <dbReference type="Proteomes" id="UP001224926"/>
    </source>
</evidence>
<organism evidence="3 4">
    <name type="scientific">Natrinema thermotolerans</name>
    <dbReference type="NCBI Taxonomy" id="121872"/>
    <lineage>
        <taxon>Archaea</taxon>
        <taxon>Methanobacteriati</taxon>
        <taxon>Methanobacteriota</taxon>
        <taxon>Stenosarchaea group</taxon>
        <taxon>Halobacteria</taxon>
        <taxon>Halobacteriales</taxon>
        <taxon>Natrialbaceae</taxon>
        <taxon>Natrinema</taxon>
    </lineage>
</organism>
<dbReference type="Pfam" id="PF02632">
    <property type="entry name" value="BioY"/>
    <property type="match status" value="1"/>
</dbReference>
<reference evidence="3 4" key="1">
    <citation type="submission" date="2022-07" db="EMBL/GenBank/DDBJ databases">
        <title>Two temperate virus in Haloterrigena jeotgali A29.</title>
        <authorList>
            <person name="Deng X."/>
        </authorList>
    </citation>
    <scope>NUCLEOTIDE SEQUENCE [LARGE SCALE GENOMIC DNA]</scope>
    <source>
        <strain evidence="3 4">A29</strain>
    </source>
</reference>
<dbReference type="Gene3D" id="1.10.1760.20">
    <property type="match status" value="1"/>
</dbReference>
<dbReference type="PANTHER" id="PTHR34295">
    <property type="entry name" value="BIOTIN TRANSPORTER BIOY"/>
    <property type="match status" value="1"/>
</dbReference>
<comment type="similarity">
    <text evidence="1">Belongs to the BioY family.</text>
</comment>
<feature type="transmembrane region" description="Helical" evidence="2">
    <location>
        <begin position="20"/>
        <end position="40"/>
    </location>
</feature>
<feature type="transmembrane region" description="Helical" evidence="2">
    <location>
        <begin position="131"/>
        <end position="156"/>
    </location>
</feature>
<keyword evidence="4" id="KW-1185">Reference proteome</keyword>
<evidence type="ECO:0000256" key="1">
    <source>
        <dbReference type="PIRNR" id="PIRNR016661"/>
    </source>
</evidence>
<dbReference type="GeneID" id="84215274"/>
<sequence length="194" mass="19659">MATERNSVELVDDDAVRSFARAAVLAALMGAAAVVGSIPIPLSPVPISLGVLVVYLMGLYLGPYWGTVSIGLYLTAGAIGIPVFANGTAGIGVLIGETGGYLWAYPLAVILIGLAVHGTDDLADPADTSTPVIAAVLLAALIVIYGLGTAWLGYVLELGAIEALQLAVVPFVPGDLLKIVAAIAIVKAGRIDPT</sequence>
<evidence type="ECO:0000313" key="3">
    <source>
        <dbReference type="EMBL" id="WMT06688.1"/>
    </source>
</evidence>
<evidence type="ECO:0000256" key="2">
    <source>
        <dbReference type="SAM" id="Phobius"/>
    </source>
</evidence>
<proteinExistence type="inferred from homology"/>